<evidence type="ECO:0000313" key="3">
    <source>
        <dbReference type="Proteomes" id="UP000004931"/>
    </source>
</evidence>
<name>A0YB71_9GAMM</name>
<organism evidence="2 3">
    <name type="scientific">marine gamma proteobacterium HTCC2143</name>
    <dbReference type="NCBI Taxonomy" id="247633"/>
    <lineage>
        <taxon>Bacteria</taxon>
        <taxon>Pseudomonadati</taxon>
        <taxon>Pseudomonadota</taxon>
        <taxon>Gammaproteobacteria</taxon>
        <taxon>Cellvibrionales</taxon>
        <taxon>Spongiibacteraceae</taxon>
        <taxon>BD1-7 clade</taxon>
    </lineage>
</organism>
<dbReference type="EMBL" id="AAVT01000002">
    <property type="protein sequence ID" value="EAW31801.1"/>
    <property type="molecule type" value="Genomic_DNA"/>
</dbReference>
<keyword evidence="1" id="KW-0472">Membrane</keyword>
<dbReference type="Proteomes" id="UP000004931">
    <property type="component" value="Unassembled WGS sequence"/>
</dbReference>
<proteinExistence type="predicted"/>
<evidence type="ECO:0000256" key="1">
    <source>
        <dbReference type="SAM" id="Phobius"/>
    </source>
</evidence>
<dbReference type="eggNOG" id="COG4736">
    <property type="taxonomic scope" value="Bacteria"/>
</dbReference>
<dbReference type="STRING" id="247633.GP2143_05105"/>
<dbReference type="Pfam" id="PF05545">
    <property type="entry name" value="FixQ"/>
    <property type="match status" value="1"/>
</dbReference>
<dbReference type="OrthoDB" id="6402501at2"/>
<dbReference type="AlphaFoldDB" id="A0YB71"/>
<evidence type="ECO:0000313" key="2">
    <source>
        <dbReference type="EMBL" id="EAW31801.1"/>
    </source>
</evidence>
<comment type="caution">
    <text evidence="2">The sequence shown here is derived from an EMBL/GenBank/DDBJ whole genome shotgun (WGS) entry which is preliminary data.</text>
</comment>
<sequence>MDIDDLRGLSTIFCMIAFAAIVYWAYGPSRKSYFEEAGKLPFDEEDLNAIDGGKETRDE</sequence>
<feature type="transmembrane region" description="Helical" evidence="1">
    <location>
        <begin position="6"/>
        <end position="26"/>
    </location>
</feature>
<keyword evidence="1" id="KW-0812">Transmembrane</keyword>
<keyword evidence="1" id="KW-1133">Transmembrane helix</keyword>
<keyword evidence="3" id="KW-1185">Reference proteome</keyword>
<accession>A0YB71</accession>
<reference evidence="2 3" key="1">
    <citation type="journal article" date="2010" name="J. Bacteriol.">
        <title>Genome sequence of the oligotrophic marine Gammaproteobacterium HTCC2143, isolated from the Oregon Coast.</title>
        <authorList>
            <person name="Oh H.M."/>
            <person name="Kang I."/>
            <person name="Ferriera S."/>
            <person name="Giovannoni S.J."/>
            <person name="Cho J.C."/>
        </authorList>
    </citation>
    <scope>NUCLEOTIDE SEQUENCE [LARGE SCALE GENOMIC DNA]</scope>
    <source>
        <strain evidence="2 3">HTCC2143</strain>
    </source>
</reference>
<dbReference type="CDD" id="cd01324">
    <property type="entry name" value="cbb3_Oxidase_CcoQ"/>
    <property type="match status" value="1"/>
</dbReference>
<dbReference type="InterPro" id="IPR008621">
    <property type="entry name" value="Cbb3-typ_cyt_oxidase_comp"/>
</dbReference>
<gene>
    <name evidence="2" type="ORF">GP2143_05105</name>
</gene>
<protein>
    <submittedName>
        <fullName evidence="2">Cytochrome c oxidase, cbb3-type, subunit CcoQ</fullName>
    </submittedName>
</protein>